<name>A0A3M0KNE9_HIRRU</name>
<feature type="compositionally biased region" description="Basic and acidic residues" evidence="2">
    <location>
        <begin position="364"/>
        <end position="374"/>
    </location>
</feature>
<evidence type="ECO:0000313" key="3">
    <source>
        <dbReference type="EMBL" id="RMC14752.1"/>
    </source>
</evidence>
<reference evidence="3 4" key="1">
    <citation type="submission" date="2018-07" db="EMBL/GenBank/DDBJ databases">
        <title>A high quality draft genome assembly of the barn swallow (H. rustica rustica).</title>
        <authorList>
            <person name="Formenti G."/>
            <person name="Chiara M."/>
            <person name="Poveda L."/>
            <person name="Francoijs K.-J."/>
            <person name="Bonisoli-Alquati A."/>
            <person name="Canova L."/>
            <person name="Gianfranceschi L."/>
            <person name="Horner D.S."/>
            <person name="Saino N."/>
        </authorList>
    </citation>
    <scope>NUCLEOTIDE SEQUENCE [LARGE SCALE GENOMIC DNA]</scope>
    <source>
        <strain evidence="3">Chelidonia</strain>
        <tissue evidence="3">Blood</tissue>
    </source>
</reference>
<feature type="region of interest" description="Disordered" evidence="2">
    <location>
        <begin position="168"/>
        <end position="191"/>
    </location>
</feature>
<evidence type="ECO:0000256" key="1">
    <source>
        <dbReference type="SAM" id="Coils"/>
    </source>
</evidence>
<evidence type="ECO:0000313" key="4">
    <source>
        <dbReference type="Proteomes" id="UP000269221"/>
    </source>
</evidence>
<organism evidence="3 4">
    <name type="scientific">Hirundo rustica rustica</name>
    <dbReference type="NCBI Taxonomy" id="333673"/>
    <lineage>
        <taxon>Eukaryota</taxon>
        <taxon>Metazoa</taxon>
        <taxon>Chordata</taxon>
        <taxon>Craniata</taxon>
        <taxon>Vertebrata</taxon>
        <taxon>Euteleostomi</taxon>
        <taxon>Archelosauria</taxon>
        <taxon>Archosauria</taxon>
        <taxon>Dinosauria</taxon>
        <taxon>Saurischia</taxon>
        <taxon>Theropoda</taxon>
        <taxon>Coelurosauria</taxon>
        <taxon>Aves</taxon>
        <taxon>Neognathae</taxon>
        <taxon>Neoaves</taxon>
        <taxon>Telluraves</taxon>
        <taxon>Australaves</taxon>
        <taxon>Passeriformes</taxon>
        <taxon>Sylvioidea</taxon>
        <taxon>Hirundinidae</taxon>
        <taxon>Hirundo</taxon>
    </lineage>
</organism>
<protein>
    <submittedName>
        <fullName evidence="3">Uncharacterized protein</fullName>
    </submittedName>
</protein>
<evidence type="ECO:0000256" key="2">
    <source>
        <dbReference type="SAM" id="MobiDB-lite"/>
    </source>
</evidence>
<sequence>MEGLWQGSAARQGHHLPTVQPTRGEPLCTGSQPAWKHWGHSETEGLLKGQQGHGRNTCSDLFSGLGPYLRENRSLESTSRTTKWLTRRQEAQGIHRPAQQTLRAQRLCPEDKEALVNCLRQKREELEGLEEKVYEGKLRATSSSLDHNQSAVRSMCILRDPPSLMLEPAAGPSVRHSARSVTKGAAGGTPKYSERVSLDQLLAELSPVSDDSLACDALVKELLENWEPEELPDRDAAEERDSEPQSALFVQAENKEGRVLKDGSSVTPEVAAGSQVPHTTLGVTKVSAGEAENSTAMAPPAPLADLCSDSSLSCDALLNKLLQKWEEEKSPEREGAGESNSEPDRDSEPDQAQDGEAEPAASELDSHPCSEGHSEPLPTAPLGETKVFAVWVSPANAADEADTAWVEACHAQATPGQEKPCKAELPAGACLEPAHSLPHHVPACPAGSADVPQPPAPRRWPSMVKRARRAVRRLFSFSCLRGQPEE</sequence>
<comment type="caution">
    <text evidence="3">The sequence shown here is derived from an EMBL/GenBank/DDBJ whole genome shotgun (WGS) entry which is preliminary data.</text>
</comment>
<accession>A0A3M0KNE9</accession>
<keyword evidence="1" id="KW-0175">Coiled coil</keyword>
<dbReference type="EMBL" id="QRBI01000104">
    <property type="protein sequence ID" value="RMC14752.1"/>
    <property type="molecule type" value="Genomic_DNA"/>
</dbReference>
<proteinExistence type="predicted"/>
<dbReference type="AlphaFoldDB" id="A0A3M0KNE9"/>
<gene>
    <name evidence="3" type="ORF">DUI87_06926</name>
</gene>
<feature type="region of interest" description="Disordered" evidence="2">
    <location>
        <begin position="252"/>
        <end position="278"/>
    </location>
</feature>
<dbReference type="Proteomes" id="UP000269221">
    <property type="component" value="Unassembled WGS sequence"/>
</dbReference>
<feature type="region of interest" description="Disordered" evidence="2">
    <location>
        <begin position="325"/>
        <end position="381"/>
    </location>
</feature>
<keyword evidence="4" id="KW-1185">Reference proteome</keyword>
<dbReference type="OrthoDB" id="9218901at2759"/>
<feature type="compositionally biased region" description="Basic and acidic residues" evidence="2">
    <location>
        <begin position="325"/>
        <end position="348"/>
    </location>
</feature>
<feature type="region of interest" description="Disordered" evidence="2">
    <location>
        <begin position="1"/>
        <end position="26"/>
    </location>
</feature>
<feature type="coiled-coil region" evidence="1">
    <location>
        <begin position="112"/>
        <end position="139"/>
    </location>
</feature>